<feature type="region of interest" description="Disordered" evidence="1">
    <location>
        <begin position="1"/>
        <end position="59"/>
    </location>
</feature>
<evidence type="ECO:0000313" key="3">
    <source>
        <dbReference type="Proteomes" id="UP001143981"/>
    </source>
</evidence>
<reference evidence="2" key="1">
    <citation type="submission" date="2022-07" db="EMBL/GenBank/DDBJ databases">
        <title>Phylogenomic reconstructions and comparative analyses of Kickxellomycotina fungi.</title>
        <authorList>
            <person name="Reynolds N.K."/>
            <person name="Stajich J.E."/>
            <person name="Barry K."/>
            <person name="Grigoriev I.V."/>
            <person name="Crous P."/>
            <person name="Smith M.E."/>
        </authorList>
    </citation>
    <scope>NUCLEOTIDE SEQUENCE</scope>
    <source>
        <strain evidence="2">BCRC 34381</strain>
    </source>
</reference>
<organism evidence="2 3">
    <name type="scientific">Coemansia biformis</name>
    <dbReference type="NCBI Taxonomy" id="1286918"/>
    <lineage>
        <taxon>Eukaryota</taxon>
        <taxon>Fungi</taxon>
        <taxon>Fungi incertae sedis</taxon>
        <taxon>Zoopagomycota</taxon>
        <taxon>Kickxellomycotina</taxon>
        <taxon>Kickxellomycetes</taxon>
        <taxon>Kickxellales</taxon>
        <taxon>Kickxellaceae</taxon>
        <taxon>Coemansia</taxon>
    </lineage>
</organism>
<keyword evidence="3" id="KW-1185">Reference proteome</keyword>
<dbReference type="AlphaFoldDB" id="A0A9W7YHI4"/>
<feature type="compositionally biased region" description="Basic residues" evidence="1">
    <location>
        <begin position="1"/>
        <end position="13"/>
    </location>
</feature>
<sequence>MGKSAKAFKRPTKKQKEEQRAAKAQPPAAAAAGGDRQTRPLPPAGRSGAISKPRTTRAKAKAAVAKCLPVLAKKPDYLDLFAKK</sequence>
<comment type="caution">
    <text evidence="2">The sequence shown here is derived from an EMBL/GenBank/DDBJ whole genome shotgun (WGS) entry which is preliminary data.</text>
</comment>
<name>A0A9W7YHI4_9FUNG</name>
<dbReference type="Proteomes" id="UP001143981">
    <property type="component" value="Unassembled WGS sequence"/>
</dbReference>
<feature type="compositionally biased region" description="Low complexity" evidence="1">
    <location>
        <begin position="22"/>
        <end position="32"/>
    </location>
</feature>
<accession>A0A9W7YHI4</accession>
<evidence type="ECO:0000313" key="2">
    <source>
        <dbReference type="EMBL" id="KAJ1733503.1"/>
    </source>
</evidence>
<dbReference type="EMBL" id="JANBOI010000135">
    <property type="protein sequence ID" value="KAJ1733503.1"/>
    <property type="molecule type" value="Genomic_DNA"/>
</dbReference>
<evidence type="ECO:0000256" key="1">
    <source>
        <dbReference type="SAM" id="MobiDB-lite"/>
    </source>
</evidence>
<gene>
    <name evidence="2" type="ORF">LPJ61_001519</name>
</gene>
<protein>
    <submittedName>
        <fullName evidence="2">Uncharacterized protein</fullName>
    </submittedName>
</protein>
<proteinExistence type="predicted"/>